<proteinExistence type="predicted"/>
<reference evidence="2 3" key="1">
    <citation type="journal article" date="2014" name="Mol. Biol. Evol.">
        <title>Massive expansion of Ubiquitination-related gene families within the Chlamydiae.</title>
        <authorList>
            <person name="Domman D."/>
            <person name="Collingro A."/>
            <person name="Lagkouvardos I."/>
            <person name="Gehre L."/>
            <person name="Weinmaier T."/>
            <person name="Rattei T."/>
            <person name="Subtil A."/>
            <person name="Horn M."/>
        </authorList>
    </citation>
    <scope>NUCLEOTIDE SEQUENCE [LARGE SCALE GENOMIC DNA]</scope>
    <source>
        <strain evidence="2 3">OEW1</strain>
    </source>
</reference>
<feature type="compositionally biased region" description="Polar residues" evidence="1">
    <location>
        <begin position="329"/>
        <end position="341"/>
    </location>
</feature>
<protein>
    <submittedName>
        <fullName evidence="2">Uncharacterized protein</fullName>
    </submittedName>
</protein>
<feature type="compositionally biased region" description="Polar residues" evidence="1">
    <location>
        <begin position="350"/>
        <end position="372"/>
    </location>
</feature>
<accession>A0A0C1C507</accession>
<dbReference type="Proteomes" id="UP000031307">
    <property type="component" value="Unassembled WGS sequence"/>
</dbReference>
<evidence type="ECO:0000313" key="3">
    <source>
        <dbReference type="Proteomes" id="UP000031307"/>
    </source>
</evidence>
<sequence length="577" mass="65091">MQITGTNPLNQDEWLCTSPEIGLGPNGCTTRHNHCHISLLFDAAQRPLVSENHLFQELEKIQKCLEFFSSQIRSDLIIFPPQIKKKMLLSFISDIKLFETTFNCVSLKKNDADLMSDYITRLFTETLSGYSESSHASPISSTESSPTPRLAVQHRFGPKNKQPSFNNESKTCEHTHGLYLKSTYLSKRTIPQLKDLMEKISHCCDFHFKALAEYPEEQEKLLEKENSLIKHIRMQLEAKEKALMQSSAVEKESDSTESDSFSCDLNDTSEKPQSEFTTYSRKRHSPEESEDSSTFPQSPLPRNKRIRPTEFHNQLQQRLSVAARAGEPHSQSKTPSHSSPLFSMHFESPSARSSSTIGSPLPSKNSPHPIFPSTTPLKFPLFSPQSYLSEAARRATEIPSKKATSSRYSLFRVPSSPSHSPLSTHRKISPHPISPSTDRFGSPLSAPSPRFSFPPLSSSAAGGITLLPLFRERAESPLPRDMGDSAFEAHNQESSPYPTFIPEDHFDSPFIPHPSPISRRKNVSADDRRSEPPRTTSTKTKIRFTHIRKEQLESEKAERSEKETSEKLGINFVLNHQ</sequence>
<feature type="compositionally biased region" description="Low complexity" evidence="1">
    <location>
        <begin position="414"/>
        <end position="423"/>
    </location>
</feature>
<dbReference type="RefSeq" id="WP_039376409.1">
    <property type="nucleotide sequence ID" value="NZ_JSAM01000017.1"/>
</dbReference>
<gene>
    <name evidence="2" type="ORF">DB43_DW00120</name>
</gene>
<feature type="region of interest" description="Disordered" evidence="1">
    <location>
        <begin position="321"/>
        <end position="372"/>
    </location>
</feature>
<dbReference type="PATRIC" id="fig|83552.4.peg.273"/>
<comment type="caution">
    <text evidence="2">The sequence shown here is derived from an EMBL/GenBank/DDBJ whole genome shotgun (WGS) entry which is preliminary data.</text>
</comment>
<feature type="region of interest" description="Disordered" evidence="1">
    <location>
        <begin position="476"/>
        <end position="577"/>
    </location>
</feature>
<dbReference type="AlphaFoldDB" id="A0A0C1C507"/>
<feature type="compositionally biased region" description="Basic and acidic residues" evidence="1">
    <location>
        <begin position="547"/>
        <end position="566"/>
    </location>
</feature>
<feature type="region of interest" description="Disordered" evidence="1">
    <location>
        <begin position="243"/>
        <end position="305"/>
    </location>
</feature>
<feature type="region of interest" description="Disordered" evidence="1">
    <location>
        <begin position="409"/>
        <end position="447"/>
    </location>
</feature>
<dbReference type="EMBL" id="JSAM01000017">
    <property type="protein sequence ID" value="KIA78516.1"/>
    <property type="molecule type" value="Genomic_DNA"/>
</dbReference>
<evidence type="ECO:0000256" key="1">
    <source>
        <dbReference type="SAM" id="MobiDB-lite"/>
    </source>
</evidence>
<evidence type="ECO:0000313" key="2">
    <source>
        <dbReference type="EMBL" id="KIA78516.1"/>
    </source>
</evidence>
<feature type="compositionally biased region" description="Low complexity" evidence="1">
    <location>
        <begin position="131"/>
        <end position="148"/>
    </location>
</feature>
<organism evidence="2 3">
    <name type="scientific">Parachlamydia acanthamoebae</name>
    <dbReference type="NCBI Taxonomy" id="83552"/>
    <lineage>
        <taxon>Bacteria</taxon>
        <taxon>Pseudomonadati</taxon>
        <taxon>Chlamydiota</taxon>
        <taxon>Chlamydiia</taxon>
        <taxon>Parachlamydiales</taxon>
        <taxon>Parachlamydiaceae</taxon>
        <taxon>Parachlamydia</taxon>
    </lineage>
</organism>
<feature type="region of interest" description="Disordered" evidence="1">
    <location>
        <begin position="131"/>
        <end position="170"/>
    </location>
</feature>
<name>A0A0C1C507_9BACT</name>
<feature type="compositionally biased region" description="Basic and acidic residues" evidence="1">
    <location>
        <begin position="523"/>
        <end position="532"/>
    </location>
</feature>